<proteinExistence type="predicted"/>
<evidence type="ECO:0000256" key="1">
    <source>
        <dbReference type="ARBA" id="ARBA00022729"/>
    </source>
</evidence>
<dbReference type="PANTHER" id="PTHR40633:SF1">
    <property type="entry name" value="GPI ANCHORED SERINE-THREONINE RICH PROTEIN (AFU_ORTHOLOGUE AFUA_1G03630)"/>
    <property type="match status" value="1"/>
</dbReference>
<feature type="compositionally biased region" description="Low complexity" evidence="2">
    <location>
        <begin position="232"/>
        <end position="242"/>
    </location>
</feature>
<dbReference type="AlphaFoldDB" id="A0A6J3MC27"/>
<evidence type="ECO:0000256" key="2">
    <source>
        <dbReference type="SAM" id="MobiDB-lite"/>
    </source>
</evidence>
<dbReference type="Pfam" id="PF10342">
    <property type="entry name" value="Kre9_KNH"/>
    <property type="match status" value="1"/>
</dbReference>
<feature type="region of interest" description="Disordered" evidence="2">
    <location>
        <begin position="162"/>
        <end position="242"/>
    </location>
</feature>
<feature type="signal peptide" evidence="4">
    <location>
        <begin position="1"/>
        <end position="19"/>
    </location>
</feature>
<keyword evidence="3" id="KW-0812">Transmembrane</keyword>
<dbReference type="RefSeq" id="XP_033462596.1">
    <property type="nucleotide sequence ID" value="XM_033602974.1"/>
</dbReference>
<protein>
    <recommendedName>
        <fullName evidence="5">Yeast cell wall synthesis Kre9/Knh1-like N-terminal domain-containing protein</fullName>
    </recommendedName>
</protein>
<reference evidence="7" key="3">
    <citation type="submission" date="2025-08" db="UniProtKB">
        <authorList>
            <consortium name="RefSeq"/>
        </authorList>
    </citation>
    <scope>IDENTIFICATION</scope>
    <source>
        <strain evidence="7">CBS 342.82</strain>
    </source>
</reference>
<organism evidence="7">
    <name type="scientific">Dissoconium aciculare CBS 342.82</name>
    <dbReference type="NCBI Taxonomy" id="1314786"/>
    <lineage>
        <taxon>Eukaryota</taxon>
        <taxon>Fungi</taxon>
        <taxon>Dikarya</taxon>
        <taxon>Ascomycota</taxon>
        <taxon>Pezizomycotina</taxon>
        <taxon>Dothideomycetes</taxon>
        <taxon>Dothideomycetidae</taxon>
        <taxon>Mycosphaerellales</taxon>
        <taxon>Dissoconiaceae</taxon>
        <taxon>Dissoconium</taxon>
    </lineage>
</organism>
<reference evidence="7" key="1">
    <citation type="submission" date="2020-01" db="EMBL/GenBank/DDBJ databases">
        <authorList>
            <consortium name="DOE Joint Genome Institute"/>
            <person name="Haridas S."/>
            <person name="Albert R."/>
            <person name="Binder M."/>
            <person name="Bloem J."/>
            <person name="Labutti K."/>
            <person name="Salamov A."/>
            <person name="Andreopoulos B."/>
            <person name="Baker S.E."/>
            <person name="Barry K."/>
            <person name="Bills G."/>
            <person name="Bluhm B.H."/>
            <person name="Cannon C."/>
            <person name="Castanera R."/>
            <person name="Culley D.E."/>
            <person name="Daum C."/>
            <person name="Ezra D."/>
            <person name="Gonzalez J.B."/>
            <person name="Henrissat B."/>
            <person name="Kuo A."/>
            <person name="Liang C."/>
            <person name="Lipzen A."/>
            <person name="Lutzoni F."/>
            <person name="Magnuson J."/>
            <person name="Mondo S."/>
            <person name="Nolan M."/>
            <person name="Ohm R."/>
            <person name="Pangilinan J."/>
            <person name="Park H.-J."/>
            <person name="Ramirez L."/>
            <person name="Alfaro M."/>
            <person name="Sun H."/>
            <person name="Tritt A."/>
            <person name="Yoshinaga Y."/>
            <person name="Zwiers L.-H."/>
            <person name="Turgeon B.G."/>
            <person name="Goodwin S.B."/>
            <person name="Spatafora J.W."/>
            <person name="Crous P.W."/>
            <person name="Grigoriev I.V."/>
        </authorList>
    </citation>
    <scope>NUCLEOTIDE SEQUENCE</scope>
    <source>
        <strain evidence="7">CBS 342.82</strain>
    </source>
</reference>
<dbReference type="GeneID" id="54360774"/>
<feature type="region of interest" description="Disordered" evidence="2">
    <location>
        <begin position="126"/>
        <end position="150"/>
    </location>
</feature>
<dbReference type="InterPro" id="IPR018466">
    <property type="entry name" value="Kre9/Knh1-like_N"/>
</dbReference>
<evidence type="ECO:0000256" key="3">
    <source>
        <dbReference type="SAM" id="Phobius"/>
    </source>
</evidence>
<name>A0A6J3MC27_9PEZI</name>
<evidence type="ECO:0000313" key="6">
    <source>
        <dbReference type="Proteomes" id="UP000504637"/>
    </source>
</evidence>
<sequence length="274" mass="27116">MLFKFVAVGLAYTAAFAAAYTAPATKGSPSGNDIFTPGLEEAVPAGKPYTITWKPTTPGPITLVFLKGPASNAIAQYAIAEHIDNSGSYQWTPSASLAPGKTGYGILLVDESTGAYQYSTQFGISNSDNSGSTGGATATQAGPTTTASSAVTKTSIDSYATTTKAAKPTTTASDDDEEDSETTTTTSSSPATTSSATTSSASLTTPSAGTTTVVPVTQAAISGNSTAPTGIRTTTSSAPATRTTNPVVATGAAATMASSFAGLVFAAGVAVLAL</sequence>
<feature type="compositionally biased region" description="Low complexity" evidence="2">
    <location>
        <begin position="135"/>
        <end position="150"/>
    </location>
</feature>
<keyword evidence="6" id="KW-1185">Reference proteome</keyword>
<gene>
    <name evidence="7" type="ORF">K489DRAFT_368698</name>
</gene>
<feature type="domain" description="Yeast cell wall synthesis Kre9/Knh1-like N-terminal" evidence="5">
    <location>
        <begin position="36"/>
        <end position="124"/>
    </location>
</feature>
<dbReference type="InterPro" id="IPR052982">
    <property type="entry name" value="SRP1/TIP1-like"/>
</dbReference>
<evidence type="ECO:0000259" key="5">
    <source>
        <dbReference type="Pfam" id="PF10342"/>
    </source>
</evidence>
<dbReference type="Proteomes" id="UP000504637">
    <property type="component" value="Unplaced"/>
</dbReference>
<feature type="compositionally biased region" description="Low complexity" evidence="2">
    <location>
        <begin position="182"/>
        <end position="212"/>
    </location>
</feature>
<dbReference type="OrthoDB" id="4094614at2759"/>
<keyword evidence="1 4" id="KW-0732">Signal</keyword>
<evidence type="ECO:0000313" key="7">
    <source>
        <dbReference type="RefSeq" id="XP_033462596.1"/>
    </source>
</evidence>
<feature type="transmembrane region" description="Helical" evidence="3">
    <location>
        <begin position="247"/>
        <end position="273"/>
    </location>
</feature>
<feature type="chain" id="PRO_5027001516" description="Yeast cell wall synthesis Kre9/Knh1-like N-terminal domain-containing protein" evidence="4">
    <location>
        <begin position="20"/>
        <end position="274"/>
    </location>
</feature>
<keyword evidence="3" id="KW-1133">Transmembrane helix</keyword>
<feature type="compositionally biased region" description="Low complexity" evidence="2">
    <location>
        <begin position="162"/>
        <end position="172"/>
    </location>
</feature>
<evidence type="ECO:0000256" key="4">
    <source>
        <dbReference type="SAM" id="SignalP"/>
    </source>
</evidence>
<feature type="compositionally biased region" description="Polar residues" evidence="2">
    <location>
        <begin position="213"/>
        <end position="228"/>
    </location>
</feature>
<dbReference type="PANTHER" id="PTHR40633">
    <property type="entry name" value="MATRIX PROTEIN, PUTATIVE (AFU_ORTHOLOGUE AFUA_8G05410)-RELATED"/>
    <property type="match status" value="1"/>
</dbReference>
<accession>A0A6J3MC27</accession>
<keyword evidence="3" id="KW-0472">Membrane</keyword>
<reference evidence="7" key="2">
    <citation type="submission" date="2020-04" db="EMBL/GenBank/DDBJ databases">
        <authorList>
            <consortium name="NCBI Genome Project"/>
        </authorList>
    </citation>
    <scope>NUCLEOTIDE SEQUENCE</scope>
    <source>
        <strain evidence="7">CBS 342.82</strain>
    </source>
</reference>